<evidence type="ECO:0000313" key="2">
    <source>
        <dbReference type="EMBL" id="MCW3786524.1"/>
    </source>
</evidence>
<dbReference type="PANTHER" id="PTHR23150:SF19">
    <property type="entry name" value="FORMYLGLYCINE-GENERATING ENZYME"/>
    <property type="match status" value="1"/>
</dbReference>
<evidence type="ECO:0000313" key="3">
    <source>
        <dbReference type="Proteomes" id="UP001209229"/>
    </source>
</evidence>
<dbReference type="AlphaFoldDB" id="A0AAE3M3M4"/>
<sequence>MKTLLFIFIGLLLILNLSAQNKKPKEIKPKNMVFIPQGNYVDTFNPNNDTVSIYAFWISNEVTNAEYKEFLDYAETHPNEELSWVNLKHLKSIKYRNLSTSSIDRKEFTESIKYSEIFELLIDLTKQPYGDYFTNKKYSKYPVVGVSQKAATWYCAWKTELEAREHKEKGKPLYFGYRLPTESEWIYLTSQIQTINNDDNKKEIMPSKKGKIEVLGVRHLLDNVAEWTSTGSNNEDYQLKVVKGGSWTNNQGIYDKKLYTENTTKKDVGFRIVRPYTL</sequence>
<proteinExistence type="predicted"/>
<dbReference type="GO" id="GO:0120147">
    <property type="term" value="F:formylglycine-generating oxidase activity"/>
    <property type="evidence" value="ECO:0007669"/>
    <property type="project" value="TreeGrafter"/>
</dbReference>
<dbReference type="InterPro" id="IPR051043">
    <property type="entry name" value="Sulfatase_Mod_Factor_Kinase"/>
</dbReference>
<dbReference type="SUPFAM" id="SSF56436">
    <property type="entry name" value="C-type lectin-like"/>
    <property type="match status" value="1"/>
</dbReference>
<dbReference type="RefSeq" id="WP_301190089.1">
    <property type="nucleotide sequence ID" value="NZ_JAPDPJ010000015.1"/>
</dbReference>
<dbReference type="PANTHER" id="PTHR23150">
    <property type="entry name" value="SULFATASE MODIFYING FACTOR 1, 2"/>
    <property type="match status" value="1"/>
</dbReference>
<protein>
    <submittedName>
        <fullName evidence="2">Formylglycine-generating enzyme family protein</fullName>
    </submittedName>
</protein>
<feature type="domain" description="Sulfatase-modifying factor enzyme-like" evidence="1">
    <location>
        <begin position="30"/>
        <end position="187"/>
    </location>
</feature>
<dbReference type="InterPro" id="IPR016187">
    <property type="entry name" value="CTDL_fold"/>
</dbReference>
<dbReference type="InterPro" id="IPR005532">
    <property type="entry name" value="SUMF_dom"/>
</dbReference>
<dbReference type="EMBL" id="JAPDPJ010000015">
    <property type="protein sequence ID" value="MCW3786524.1"/>
    <property type="molecule type" value="Genomic_DNA"/>
</dbReference>
<accession>A0AAE3M3M4</accession>
<comment type="caution">
    <text evidence="2">The sequence shown here is derived from an EMBL/GenBank/DDBJ whole genome shotgun (WGS) entry which is preliminary data.</text>
</comment>
<name>A0AAE3M3M4_9BACT</name>
<dbReference type="Proteomes" id="UP001209229">
    <property type="component" value="Unassembled WGS sequence"/>
</dbReference>
<gene>
    <name evidence="2" type="ORF">OM075_08600</name>
</gene>
<dbReference type="Pfam" id="PF03781">
    <property type="entry name" value="FGE-sulfatase"/>
    <property type="match status" value="2"/>
</dbReference>
<reference evidence="2" key="1">
    <citation type="submission" date="2022-10" db="EMBL/GenBank/DDBJ databases">
        <authorList>
            <person name="Yu W.X."/>
        </authorList>
    </citation>
    <scope>NUCLEOTIDE SEQUENCE</scope>
    <source>
        <strain evidence="2">AAT</strain>
    </source>
</reference>
<keyword evidence="3" id="KW-1185">Reference proteome</keyword>
<feature type="domain" description="Sulfatase-modifying factor enzyme-like" evidence="1">
    <location>
        <begin position="195"/>
        <end position="274"/>
    </location>
</feature>
<dbReference type="InterPro" id="IPR042095">
    <property type="entry name" value="SUMF_sf"/>
</dbReference>
<organism evidence="2 3">
    <name type="scientific">Plebeiibacterium sediminum</name>
    <dbReference type="NCBI Taxonomy" id="2992112"/>
    <lineage>
        <taxon>Bacteria</taxon>
        <taxon>Pseudomonadati</taxon>
        <taxon>Bacteroidota</taxon>
        <taxon>Bacteroidia</taxon>
        <taxon>Marinilabiliales</taxon>
        <taxon>Marinilabiliaceae</taxon>
        <taxon>Plebeiibacterium</taxon>
    </lineage>
</organism>
<evidence type="ECO:0000259" key="1">
    <source>
        <dbReference type="Pfam" id="PF03781"/>
    </source>
</evidence>
<dbReference type="Gene3D" id="3.90.1580.10">
    <property type="entry name" value="paralog of FGE (formylglycine-generating enzyme)"/>
    <property type="match status" value="1"/>
</dbReference>